<name>A0ABM8KFS9_9FLAO</name>
<protein>
    <recommendedName>
        <fullName evidence="3">DUF4372 domain-containing protein</fullName>
    </recommendedName>
</protein>
<keyword evidence="2" id="KW-1185">Reference proteome</keyword>
<dbReference type="EMBL" id="CADCST010000068">
    <property type="protein sequence ID" value="CAA9196524.1"/>
    <property type="molecule type" value="Genomic_DNA"/>
</dbReference>
<comment type="caution">
    <text evidence="1">The sequence shown here is derived from an EMBL/GenBank/DDBJ whole genome shotgun (WGS) entry which is preliminary data.</text>
</comment>
<accession>A0ABM8KFS9</accession>
<dbReference type="Proteomes" id="UP000474567">
    <property type="component" value="Unassembled WGS sequence"/>
</dbReference>
<evidence type="ECO:0000313" key="2">
    <source>
        <dbReference type="Proteomes" id="UP000474567"/>
    </source>
</evidence>
<gene>
    <name evidence="1" type="ORF">FLACOL7796_01194</name>
</gene>
<sequence>MIQSKKQFLCELIADLAYHDSLMASSGARREKLQLNLLQTLLFLHFLGREGREQRGINH</sequence>
<proteinExistence type="predicted"/>
<evidence type="ECO:0008006" key="3">
    <source>
        <dbReference type="Google" id="ProtNLM"/>
    </source>
</evidence>
<evidence type="ECO:0000313" key="1">
    <source>
        <dbReference type="EMBL" id="CAA9196524.1"/>
    </source>
</evidence>
<organism evidence="1 2">
    <name type="scientific">Flavobacterium collinsii</name>
    <dbReference type="NCBI Taxonomy" id="1114861"/>
    <lineage>
        <taxon>Bacteria</taxon>
        <taxon>Pseudomonadati</taxon>
        <taxon>Bacteroidota</taxon>
        <taxon>Flavobacteriia</taxon>
        <taxon>Flavobacteriales</taxon>
        <taxon>Flavobacteriaceae</taxon>
        <taxon>Flavobacterium</taxon>
    </lineage>
</organism>
<reference evidence="1 2" key="1">
    <citation type="submission" date="2020-02" db="EMBL/GenBank/DDBJ databases">
        <authorList>
            <person name="Criscuolo A."/>
        </authorList>
    </citation>
    <scope>NUCLEOTIDE SEQUENCE [LARGE SCALE GENOMIC DNA]</scope>
    <source>
        <strain evidence="1">CECT7796</strain>
    </source>
</reference>